<dbReference type="InterPro" id="IPR019398">
    <property type="entry name" value="Pre-rRNA_process_TSR2"/>
</dbReference>
<gene>
    <name evidence="4" type="primary">TSR2</name>
    <name evidence="4" type="ORF">C6P45_000906</name>
</gene>
<evidence type="ECO:0000256" key="3">
    <source>
        <dbReference type="SAM" id="MobiDB-lite"/>
    </source>
</evidence>
<sequence>MSTQTIDESAFVQAAGDAETLLFADEKQQGRFELGVSMLVYSWDALDIAVANQWGGPDSADKRDWITAIVVDLFKTNKIVDVIMIEETLLYAMVDEFDTNVEDDTSLVVASNIIKLYEECYAMNYSRVEDLYTKYLEKEKNRQGQPNQRIVHVHGDNGSSCEEEEEEEDDDEDEDMMDLVEEEVEVVVPAQEPIIDDDGFELVQKKGKKRY</sequence>
<evidence type="ECO:0000256" key="1">
    <source>
        <dbReference type="ARBA" id="ARBA00006524"/>
    </source>
</evidence>
<comment type="similarity">
    <text evidence="1">Belongs to the TSR2 family.</text>
</comment>
<dbReference type="GO" id="GO:0006364">
    <property type="term" value="P:rRNA processing"/>
    <property type="evidence" value="ECO:0007669"/>
    <property type="project" value="UniProtKB-KW"/>
</dbReference>
<reference evidence="4 5" key="1">
    <citation type="submission" date="2020-11" db="EMBL/GenBank/DDBJ databases">
        <title>Kefir isolates.</title>
        <authorList>
            <person name="Marcisauskas S."/>
            <person name="Kim Y."/>
            <person name="Blasche S."/>
        </authorList>
    </citation>
    <scope>NUCLEOTIDE SEQUENCE [LARGE SCALE GENOMIC DNA]</scope>
    <source>
        <strain evidence="4 5">OG2</strain>
    </source>
</reference>
<organism evidence="4 5">
    <name type="scientific">Maudiozyma exigua</name>
    <name type="common">Yeast</name>
    <name type="synonym">Kazachstania exigua</name>
    <dbReference type="NCBI Taxonomy" id="34358"/>
    <lineage>
        <taxon>Eukaryota</taxon>
        <taxon>Fungi</taxon>
        <taxon>Dikarya</taxon>
        <taxon>Ascomycota</taxon>
        <taxon>Saccharomycotina</taxon>
        <taxon>Saccharomycetes</taxon>
        <taxon>Saccharomycetales</taxon>
        <taxon>Saccharomycetaceae</taxon>
        <taxon>Maudiozyma</taxon>
    </lineage>
</organism>
<dbReference type="EMBL" id="PUHR01000135">
    <property type="protein sequence ID" value="KAG0663127.1"/>
    <property type="molecule type" value="Genomic_DNA"/>
</dbReference>
<feature type="compositionally biased region" description="Acidic residues" evidence="3">
    <location>
        <begin position="161"/>
        <end position="179"/>
    </location>
</feature>
<dbReference type="PANTHER" id="PTHR21250">
    <property type="entry name" value="PRE-RRNA-PROCESSING PROTEIN TSR2 HOMOLOG"/>
    <property type="match status" value="1"/>
</dbReference>
<name>A0A9P7B820_MAUEX</name>
<keyword evidence="2" id="KW-0698">rRNA processing</keyword>
<dbReference type="AlphaFoldDB" id="A0A9P7B820"/>
<evidence type="ECO:0000256" key="2">
    <source>
        <dbReference type="ARBA" id="ARBA00022552"/>
    </source>
</evidence>
<comment type="caution">
    <text evidence="4">The sequence shown here is derived from an EMBL/GenBank/DDBJ whole genome shotgun (WGS) entry which is preliminary data.</text>
</comment>
<feature type="region of interest" description="Disordered" evidence="3">
    <location>
        <begin position="143"/>
        <end position="179"/>
    </location>
</feature>
<accession>A0A9P7B820</accession>
<dbReference type="OrthoDB" id="263560at2759"/>
<proteinExistence type="inferred from homology"/>
<protein>
    <submittedName>
        <fullName evidence="4">rRNA accumulation- protein</fullName>
    </submittedName>
</protein>
<keyword evidence="5" id="KW-1185">Reference proteome</keyword>
<evidence type="ECO:0000313" key="4">
    <source>
        <dbReference type="EMBL" id="KAG0663127.1"/>
    </source>
</evidence>
<dbReference type="Pfam" id="PF10273">
    <property type="entry name" value="WGG"/>
    <property type="match status" value="1"/>
</dbReference>
<evidence type="ECO:0000313" key="5">
    <source>
        <dbReference type="Proteomes" id="UP000750334"/>
    </source>
</evidence>
<dbReference type="Proteomes" id="UP000750334">
    <property type="component" value="Unassembled WGS sequence"/>
</dbReference>